<dbReference type="RefSeq" id="WP_101953598.1">
    <property type="nucleotide sequence ID" value="NZ_PKHE01000001.1"/>
</dbReference>
<dbReference type="PANTHER" id="PTHR32481:SF0">
    <property type="entry name" value="AMINOPEPTIDASE YPDE-RELATED"/>
    <property type="match status" value="1"/>
</dbReference>
<protein>
    <submittedName>
        <fullName evidence="9">Glutamyl aminopeptidase</fullName>
    </submittedName>
</protein>
<evidence type="ECO:0000256" key="3">
    <source>
        <dbReference type="ARBA" id="ARBA00022670"/>
    </source>
</evidence>
<keyword evidence="4 8" id="KW-0479">Metal-binding</keyword>
<dbReference type="Pfam" id="PF05343">
    <property type="entry name" value="Peptidase_M42"/>
    <property type="match status" value="1"/>
</dbReference>
<organism evidence="9 10">
    <name type="scientific">Falseniella ignava</name>
    <dbReference type="NCBI Taxonomy" id="137730"/>
    <lineage>
        <taxon>Bacteria</taxon>
        <taxon>Bacillati</taxon>
        <taxon>Bacillota</taxon>
        <taxon>Bacilli</taxon>
        <taxon>Lactobacillales</taxon>
        <taxon>Aerococcaceae</taxon>
        <taxon>Falseniella</taxon>
    </lineage>
</organism>
<reference evidence="9 10" key="1">
    <citation type="submission" date="2017-12" db="EMBL/GenBank/DDBJ databases">
        <title>Phylogenetic diversity of female urinary microbiome.</title>
        <authorList>
            <person name="Thomas-White K."/>
            <person name="Wolfe A.J."/>
        </authorList>
    </citation>
    <scope>NUCLEOTIDE SEQUENCE [LARGE SCALE GENOMIC DNA]</scope>
    <source>
        <strain evidence="9 10">UMB0898</strain>
    </source>
</reference>
<feature type="binding site" evidence="8">
    <location>
        <position position="214"/>
    </location>
    <ligand>
        <name>Zn(2+)</name>
        <dbReference type="ChEBI" id="CHEBI:29105"/>
        <label>2</label>
    </ligand>
</feature>
<evidence type="ECO:0000313" key="9">
    <source>
        <dbReference type="EMBL" id="PKY90616.1"/>
    </source>
</evidence>
<evidence type="ECO:0000256" key="1">
    <source>
        <dbReference type="ARBA" id="ARBA00006272"/>
    </source>
</evidence>
<sequence length="361" mass="40029">MKYIDLITALSNAKGAPGFEEEVVEVLQQFRGSYSMQVDSMHNTYFNLQSIDSSKPTVMLDAHLDEVALMVKGIDAHGLITLQTLGGWMNEHIAGQTYFVRNRWGEYIRGICTSKPIHFLTPAERERKIELQDLKIDVGVRSREEAIEVYGIEVGQPIVPATQAEVKSETGFVLGKAFDDRIGVALSVAIMNELADELDQLPYNLVAAFSTQEEVGLRGAQVTAQRVKPQMAFVFEGCPSDDFTSSDALEQGKLGFGPQIRHRDVSYISNSRIIQWLQSAAEAKNISLQHAVREGGGTNAGSIHLAQQGIPCGVISVPARYVHSHASYICYQDFEDARQLMLATLRGLTQEDIDQFELRSY</sequence>
<dbReference type="InterPro" id="IPR051464">
    <property type="entry name" value="Peptidase_M42_aminopept"/>
</dbReference>
<dbReference type="PIRSF" id="PIRSF001123">
    <property type="entry name" value="PepA_GA"/>
    <property type="match status" value="1"/>
</dbReference>
<dbReference type="Proteomes" id="UP000234384">
    <property type="component" value="Unassembled WGS sequence"/>
</dbReference>
<feature type="binding site" evidence="8">
    <location>
        <position position="179"/>
    </location>
    <ligand>
        <name>Zn(2+)</name>
        <dbReference type="ChEBI" id="CHEBI:29105"/>
        <label>2</label>
    </ligand>
</feature>
<dbReference type="SUPFAM" id="SSF53187">
    <property type="entry name" value="Zn-dependent exopeptidases"/>
    <property type="match status" value="1"/>
</dbReference>
<dbReference type="GO" id="GO:0006508">
    <property type="term" value="P:proteolysis"/>
    <property type="evidence" value="ECO:0007669"/>
    <property type="project" value="UniProtKB-KW"/>
</dbReference>
<evidence type="ECO:0000256" key="5">
    <source>
        <dbReference type="ARBA" id="ARBA00022801"/>
    </source>
</evidence>
<feature type="binding site" evidence="8">
    <location>
        <position position="236"/>
    </location>
    <ligand>
        <name>Zn(2+)</name>
        <dbReference type="ChEBI" id="CHEBI:29105"/>
        <label>1</label>
    </ligand>
</feature>
<dbReference type="Gene3D" id="2.40.30.40">
    <property type="entry name" value="Peptidase M42, domain 2"/>
    <property type="match status" value="1"/>
</dbReference>
<evidence type="ECO:0000256" key="4">
    <source>
        <dbReference type="ARBA" id="ARBA00022723"/>
    </source>
</evidence>
<keyword evidence="5" id="KW-0378">Hydrolase</keyword>
<evidence type="ECO:0000313" key="10">
    <source>
        <dbReference type="Proteomes" id="UP000234384"/>
    </source>
</evidence>
<comment type="caution">
    <text evidence="9">The sequence shown here is derived from an EMBL/GenBank/DDBJ whole genome shotgun (WGS) entry which is preliminary data.</text>
</comment>
<name>A0A2I1K4P7_9LACT</name>
<keyword evidence="3" id="KW-0645">Protease</keyword>
<comment type="similarity">
    <text evidence="1 6">Belongs to the peptidase M42 family.</text>
</comment>
<feature type="binding site" evidence="8">
    <location>
        <position position="323"/>
    </location>
    <ligand>
        <name>Zn(2+)</name>
        <dbReference type="ChEBI" id="CHEBI:29105"/>
        <label>2</label>
    </ligand>
</feature>
<dbReference type="InterPro" id="IPR008007">
    <property type="entry name" value="Peptidase_M42"/>
</dbReference>
<feature type="binding site" evidence="8">
    <location>
        <position position="63"/>
    </location>
    <ligand>
        <name>Zn(2+)</name>
        <dbReference type="ChEBI" id="CHEBI:29105"/>
        <label>1</label>
    </ligand>
</feature>
<gene>
    <name evidence="9" type="ORF">CYJ57_00125</name>
</gene>
<dbReference type="Gene3D" id="3.40.630.10">
    <property type="entry name" value="Zn peptidases"/>
    <property type="match status" value="1"/>
</dbReference>
<evidence type="ECO:0000256" key="8">
    <source>
        <dbReference type="PIRSR" id="PIRSR001123-2"/>
    </source>
</evidence>
<dbReference type="OrthoDB" id="9772053at2"/>
<dbReference type="InterPro" id="IPR023367">
    <property type="entry name" value="Peptidase_M42_dom2"/>
</dbReference>
<evidence type="ECO:0000256" key="6">
    <source>
        <dbReference type="PIRNR" id="PIRNR001123"/>
    </source>
</evidence>
<feature type="binding site" evidence="8">
    <location>
        <position position="179"/>
    </location>
    <ligand>
        <name>Zn(2+)</name>
        <dbReference type="ChEBI" id="CHEBI:29105"/>
        <label>1</label>
    </ligand>
</feature>
<proteinExistence type="inferred from homology"/>
<evidence type="ECO:0000256" key="2">
    <source>
        <dbReference type="ARBA" id="ARBA00022438"/>
    </source>
</evidence>
<dbReference type="GO" id="GO:0004177">
    <property type="term" value="F:aminopeptidase activity"/>
    <property type="evidence" value="ECO:0007669"/>
    <property type="project" value="UniProtKB-UniRule"/>
</dbReference>
<comment type="cofactor">
    <cofactor evidence="8">
        <name>a divalent metal cation</name>
        <dbReference type="ChEBI" id="CHEBI:60240"/>
    </cofactor>
    <text evidence="8">Binds 2 divalent metal cations per subunit.</text>
</comment>
<dbReference type="EMBL" id="PKHE01000001">
    <property type="protein sequence ID" value="PKY90616.1"/>
    <property type="molecule type" value="Genomic_DNA"/>
</dbReference>
<dbReference type="AlphaFoldDB" id="A0A2I1K4P7"/>
<feature type="active site" description="Proton acceptor" evidence="7">
    <location>
        <position position="213"/>
    </location>
</feature>
<evidence type="ECO:0000256" key="7">
    <source>
        <dbReference type="PIRSR" id="PIRSR001123-1"/>
    </source>
</evidence>
<dbReference type="GO" id="GO:0046872">
    <property type="term" value="F:metal ion binding"/>
    <property type="evidence" value="ECO:0007669"/>
    <property type="project" value="UniProtKB-UniRule"/>
</dbReference>
<dbReference type="SUPFAM" id="SSF101821">
    <property type="entry name" value="Aminopeptidase/glucanase lid domain"/>
    <property type="match status" value="1"/>
</dbReference>
<accession>A0A2I1K4P7</accession>
<dbReference type="PANTHER" id="PTHR32481">
    <property type="entry name" value="AMINOPEPTIDASE"/>
    <property type="match status" value="1"/>
</dbReference>
<keyword evidence="2 9" id="KW-0031">Aminopeptidase</keyword>